<keyword evidence="1" id="KW-0732">Signal</keyword>
<reference evidence="2" key="1">
    <citation type="submission" date="2018-01" db="EMBL/GenBank/DDBJ databases">
        <title>An insight into the sialome of Amazonian anophelines.</title>
        <authorList>
            <person name="Ribeiro J.M."/>
            <person name="Scarpassa V."/>
            <person name="Calvo E."/>
        </authorList>
    </citation>
    <scope>NUCLEOTIDE SEQUENCE</scope>
</reference>
<sequence>MPPGPFCVLAASLHMTCAVVQTVSEALPVVHLLDTAHRSCHSSYRIQWPTPSVATAALLVDQCPPVAGRYVPNESSYPVD</sequence>
<proteinExistence type="predicted"/>
<evidence type="ECO:0000313" key="2">
    <source>
        <dbReference type="EMBL" id="MBW73768.1"/>
    </source>
</evidence>
<feature type="chain" id="PRO_5015005712" evidence="1">
    <location>
        <begin position="19"/>
        <end position="80"/>
    </location>
</feature>
<dbReference type="EMBL" id="GGFL01009590">
    <property type="protein sequence ID" value="MBW73768.1"/>
    <property type="molecule type" value="Transcribed_RNA"/>
</dbReference>
<name>A0A2M4D9N6_ANODA</name>
<feature type="signal peptide" evidence="1">
    <location>
        <begin position="1"/>
        <end position="18"/>
    </location>
</feature>
<dbReference type="AlphaFoldDB" id="A0A2M4D9N6"/>
<organism evidence="2">
    <name type="scientific">Anopheles darlingi</name>
    <name type="common">Mosquito</name>
    <dbReference type="NCBI Taxonomy" id="43151"/>
    <lineage>
        <taxon>Eukaryota</taxon>
        <taxon>Metazoa</taxon>
        <taxon>Ecdysozoa</taxon>
        <taxon>Arthropoda</taxon>
        <taxon>Hexapoda</taxon>
        <taxon>Insecta</taxon>
        <taxon>Pterygota</taxon>
        <taxon>Neoptera</taxon>
        <taxon>Endopterygota</taxon>
        <taxon>Diptera</taxon>
        <taxon>Nematocera</taxon>
        <taxon>Culicoidea</taxon>
        <taxon>Culicidae</taxon>
        <taxon>Anophelinae</taxon>
        <taxon>Anopheles</taxon>
    </lineage>
</organism>
<evidence type="ECO:0000256" key="1">
    <source>
        <dbReference type="SAM" id="SignalP"/>
    </source>
</evidence>
<protein>
    <submittedName>
        <fullName evidence="2">Putative secreted protein</fullName>
    </submittedName>
</protein>
<accession>A0A2M4D9N6</accession>